<comment type="subcellular location">
    <subcellularLocation>
        <location evidence="1">Cell outer membrane</location>
        <topology evidence="1">Multi-pass membrane protein</topology>
    </subcellularLocation>
</comment>
<organism evidence="18">
    <name type="scientific">uncultured prokaryote</name>
    <dbReference type="NCBI Taxonomy" id="198431"/>
    <lineage>
        <taxon>unclassified sequences</taxon>
        <taxon>environmental samples</taxon>
    </lineage>
</organism>
<feature type="domain" description="SLBB" evidence="17">
    <location>
        <begin position="180"/>
        <end position="259"/>
    </location>
</feature>
<evidence type="ECO:0000256" key="2">
    <source>
        <dbReference type="ARBA" id="ARBA00009450"/>
    </source>
</evidence>
<keyword evidence="8" id="KW-0625">Polysaccharide transport</keyword>
<feature type="domain" description="Polysaccharide export protein N-terminal" evidence="16">
    <location>
        <begin position="75"/>
        <end position="175"/>
    </location>
</feature>
<keyword evidence="13" id="KW-0998">Cell outer membrane</keyword>
<evidence type="ECO:0000256" key="5">
    <source>
        <dbReference type="ARBA" id="ARBA00022597"/>
    </source>
</evidence>
<evidence type="ECO:0000256" key="4">
    <source>
        <dbReference type="ARBA" id="ARBA00022452"/>
    </source>
</evidence>
<evidence type="ECO:0000256" key="10">
    <source>
        <dbReference type="ARBA" id="ARBA00023114"/>
    </source>
</evidence>
<evidence type="ECO:0000313" key="18">
    <source>
        <dbReference type="EMBL" id="CRY93800.1"/>
    </source>
</evidence>
<evidence type="ECO:0000256" key="11">
    <source>
        <dbReference type="ARBA" id="ARBA00023136"/>
    </source>
</evidence>
<dbReference type="EMBL" id="LN852759">
    <property type="protein sequence ID" value="CRY93800.1"/>
    <property type="molecule type" value="Genomic_DNA"/>
</dbReference>
<protein>
    <submittedName>
        <fullName evidence="18">Uncharacterized protein</fullName>
    </submittedName>
</protein>
<evidence type="ECO:0000256" key="9">
    <source>
        <dbReference type="ARBA" id="ARBA00023065"/>
    </source>
</evidence>
<keyword evidence="15" id="KW-1133">Transmembrane helix</keyword>
<comment type="similarity">
    <text evidence="2">Belongs to the BexD/CtrA/VexA family.</text>
</comment>
<dbReference type="GO" id="GO:0046930">
    <property type="term" value="C:pore complex"/>
    <property type="evidence" value="ECO:0007669"/>
    <property type="project" value="UniProtKB-KW"/>
</dbReference>
<dbReference type="GO" id="GO:0015288">
    <property type="term" value="F:porin activity"/>
    <property type="evidence" value="ECO:0007669"/>
    <property type="project" value="UniProtKB-KW"/>
</dbReference>
<keyword evidence="11 15" id="KW-0472">Membrane</keyword>
<keyword evidence="7" id="KW-0732">Signal</keyword>
<dbReference type="InterPro" id="IPR054765">
    <property type="entry name" value="SLBB_dom"/>
</dbReference>
<evidence type="ECO:0000259" key="16">
    <source>
        <dbReference type="Pfam" id="PF02563"/>
    </source>
</evidence>
<dbReference type="PANTHER" id="PTHR33619">
    <property type="entry name" value="POLYSACCHARIDE EXPORT PROTEIN GFCE-RELATED"/>
    <property type="match status" value="1"/>
</dbReference>
<name>A0A0H5PXB5_9ZZZZ</name>
<dbReference type="Pfam" id="PF22461">
    <property type="entry name" value="SLBB_2"/>
    <property type="match status" value="1"/>
</dbReference>
<sequence length="343" mass="38379">MKTRIRRRLSDYTPMIIHQGQPQTTHYTLFQTTMSRILILTISILFALSSCESSKDFVYLQDMHVGERYHSERKHEATVHCDDRLSITVSCKQPELALPFNAKNTAVSVTAGGEVSASEKPTIDKGYRVDVDGNIDFPMLGKLHVEGKTLAEVTQMVRNGIVEGNYIKAPLVDVDFLNFKYTVLGAVGKNGTFNIDGDRVTLLEAIAQAGDLAPNARVDRVTVVRENGNERQVYLHDLRSSDIFNSPCFYLQQNDIVYVEPKYRRKERVDRVSQYLSLAISIASVASITITCAGAGNFRRFRADRVVICLSSPTILGRCACILRMVAPRCRKGSPNSPFLSFF</sequence>
<dbReference type="GO" id="GO:0006811">
    <property type="term" value="P:monoatomic ion transport"/>
    <property type="evidence" value="ECO:0007669"/>
    <property type="project" value="UniProtKB-KW"/>
</dbReference>
<reference evidence="18" key="2">
    <citation type="submission" date="2015-07" db="EMBL/GenBank/DDBJ databases">
        <title>Plasmids, circular viruses and viroids from rat gut.</title>
        <authorList>
            <person name="Jorgensen T.J."/>
            <person name="Hansen M.A."/>
            <person name="Xu Z."/>
            <person name="Tabak M.A."/>
            <person name="Sorensen S.J."/>
            <person name="Hansen L.H."/>
        </authorList>
    </citation>
    <scope>NUCLEOTIDE SEQUENCE</scope>
    <source>
        <strain evidence="18">RGRH0068</strain>
    </source>
</reference>
<evidence type="ECO:0000256" key="12">
    <source>
        <dbReference type="ARBA" id="ARBA00023139"/>
    </source>
</evidence>
<reference evidence="18" key="1">
    <citation type="submission" date="2015-06" db="EMBL/GenBank/DDBJ databases">
        <authorList>
            <person name="Joergensen T."/>
        </authorList>
    </citation>
    <scope>NUCLEOTIDE SEQUENCE</scope>
    <source>
        <strain evidence="18">RGRH0068</strain>
    </source>
</reference>
<keyword evidence="5" id="KW-0762">Sugar transport</keyword>
<evidence type="ECO:0000256" key="8">
    <source>
        <dbReference type="ARBA" id="ARBA00023047"/>
    </source>
</evidence>
<dbReference type="Gene3D" id="3.10.560.10">
    <property type="entry name" value="Outer membrane lipoprotein wza domain like"/>
    <property type="match status" value="1"/>
</dbReference>
<evidence type="ECO:0000256" key="7">
    <source>
        <dbReference type="ARBA" id="ARBA00022729"/>
    </source>
</evidence>
<evidence type="ECO:0000256" key="15">
    <source>
        <dbReference type="SAM" id="Phobius"/>
    </source>
</evidence>
<proteinExistence type="inferred from homology"/>
<evidence type="ECO:0000256" key="14">
    <source>
        <dbReference type="ARBA" id="ARBA00023288"/>
    </source>
</evidence>
<evidence type="ECO:0000256" key="13">
    <source>
        <dbReference type="ARBA" id="ARBA00023237"/>
    </source>
</evidence>
<dbReference type="InterPro" id="IPR049712">
    <property type="entry name" value="Poly_export"/>
</dbReference>
<feature type="transmembrane region" description="Helical" evidence="15">
    <location>
        <begin position="275"/>
        <end position="295"/>
    </location>
</feature>
<evidence type="ECO:0000259" key="17">
    <source>
        <dbReference type="Pfam" id="PF22461"/>
    </source>
</evidence>
<evidence type="ECO:0000256" key="6">
    <source>
        <dbReference type="ARBA" id="ARBA00022692"/>
    </source>
</evidence>
<keyword evidence="10" id="KW-0626">Porin</keyword>
<keyword evidence="4" id="KW-1134">Transmembrane beta strand</keyword>
<evidence type="ECO:0000256" key="3">
    <source>
        <dbReference type="ARBA" id="ARBA00022448"/>
    </source>
</evidence>
<keyword evidence="6 15" id="KW-0812">Transmembrane</keyword>
<dbReference type="InterPro" id="IPR003715">
    <property type="entry name" value="Poly_export_N"/>
</dbReference>
<dbReference type="GO" id="GO:0015159">
    <property type="term" value="F:polysaccharide transmembrane transporter activity"/>
    <property type="evidence" value="ECO:0007669"/>
    <property type="project" value="InterPro"/>
</dbReference>
<keyword evidence="14" id="KW-0449">Lipoprotein</keyword>
<evidence type="ECO:0000256" key="1">
    <source>
        <dbReference type="ARBA" id="ARBA00004571"/>
    </source>
</evidence>
<dbReference type="Pfam" id="PF02563">
    <property type="entry name" value="Poly_export"/>
    <property type="match status" value="1"/>
</dbReference>
<dbReference type="AlphaFoldDB" id="A0A0H5PXB5"/>
<dbReference type="PANTHER" id="PTHR33619:SF3">
    <property type="entry name" value="POLYSACCHARIDE EXPORT PROTEIN GFCE-RELATED"/>
    <property type="match status" value="1"/>
</dbReference>
<accession>A0A0H5PXB5</accession>
<keyword evidence="3" id="KW-0813">Transport</keyword>
<keyword evidence="12" id="KW-0564">Palmitate</keyword>
<keyword evidence="9" id="KW-0406">Ion transport</keyword>